<organism evidence="2 3">
    <name type="scientific">Candidatus Aeolococcus gillhamiae</name>
    <dbReference type="NCBI Taxonomy" id="3127015"/>
    <lineage>
        <taxon>Bacteria</taxon>
        <taxon>Bacillati</taxon>
        <taxon>Candidatus Dormiibacterota</taxon>
        <taxon>Candidatus Dormibacteria</taxon>
        <taxon>Candidatus Aeolococcales</taxon>
        <taxon>Candidatus Aeolococcaceae</taxon>
        <taxon>Candidatus Aeolococcus</taxon>
    </lineage>
</organism>
<feature type="transmembrane region" description="Helical" evidence="1">
    <location>
        <begin position="80"/>
        <end position="98"/>
    </location>
</feature>
<evidence type="ECO:0000256" key="1">
    <source>
        <dbReference type="SAM" id="Phobius"/>
    </source>
</evidence>
<comment type="caution">
    <text evidence="2">The sequence shown here is derived from an EMBL/GenBank/DDBJ whole genome shotgun (WGS) entry which is preliminary data.</text>
</comment>
<keyword evidence="1" id="KW-1133">Transmembrane helix</keyword>
<feature type="transmembrane region" description="Helical" evidence="1">
    <location>
        <begin position="249"/>
        <end position="271"/>
    </location>
</feature>
<dbReference type="Proteomes" id="UP000248724">
    <property type="component" value="Unassembled WGS sequence"/>
</dbReference>
<feature type="transmembrane region" description="Helical" evidence="1">
    <location>
        <begin position="283"/>
        <end position="303"/>
    </location>
</feature>
<name>A0A2W6ABN1_9BACT</name>
<feature type="transmembrane region" description="Helical" evidence="1">
    <location>
        <begin position="36"/>
        <end position="60"/>
    </location>
</feature>
<evidence type="ECO:0000313" key="3">
    <source>
        <dbReference type="Proteomes" id="UP000248724"/>
    </source>
</evidence>
<dbReference type="EMBL" id="QHBU01000060">
    <property type="protein sequence ID" value="PZR82698.1"/>
    <property type="molecule type" value="Genomic_DNA"/>
</dbReference>
<feature type="transmembrane region" description="Helical" evidence="1">
    <location>
        <begin position="459"/>
        <end position="482"/>
    </location>
</feature>
<gene>
    <name evidence="2" type="ORF">DLM65_03340</name>
</gene>
<proteinExistence type="predicted"/>
<dbReference type="AlphaFoldDB" id="A0A2W6ABN1"/>
<reference evidence="2 3" key="1">
    <citation type="journal article" date="2017" name="Nature">
        <title>Atmospheric trace gases support primary production in Antarctic desert surface soil.</title>
        <authorList>
            <person name="Ji M."/>
            <person name="Greening C."/>
            <person name="Vanwonterghem I."/>
            <person name="Carere C.R."/>
            <person name="Bay S.K."/>
            <person name="Steen J.A."/>
            <person name="Montgomery K."/>
            <person name="Lines T."/>
            <person name="Beardall J."/>
            <person name="van Dorst J."/>
            <person name="Snape I."/>
            <person name="Stott M.B."/>
            <person name="Hugenholtz P."/>
            <person name="Ferrari B.C."/>
        </authorList>
    </citation>
    <scope>NUCLEOTIDE SEQUENCE [LARGE SCALE GENOMIC DNA]</scope>
    <source>
        <strain evidence="2">RRmetagenome_bin12</strain>
    </source>
</reference>
<protein>
    <recommendedName>
        <fullName evidence="4">NADH:quinone oxidoreductase/Mrp antiporter membrane subunit domain-containing protein</fullName>
    </recommendedName>
</protein>
<feature type="transmembrane region" description="Helical" evidence="1">
    <location>
        <begin position="195"/>
        <end position="214"/>
    </location>
</feature>
<keyword evidence="1" id="KW-0812">Transmembrane</keyword>
<feature type="transmembrane region" description="Helical" evidence="1">
    <location>
        <begin position="413"/>
        <end position="439"/>
    </location>
</feature>
<evidence type="ECO:0000313" key="2">
    <source>
        <dbReference type="EMBL" id="PZR82698.1"/>
    </source>
</evidence>
<feature type="transmembrane region" description="Helical" evidence="1">
    <location>
        <begin position="309"/>
        <end position="329"/>
    </location>
</feature>
<evidence type="ECO:0008006" key="4">
    <source>
        <dbReference type="Google" id="ProtNLM"/>
    </source>
</evidence>
<feature type="transmembrane region" description="Helical" evidence="1">
    <location>
        <begin position="6"/>
        <end position="24"/>
    </location>
</feature>
<feature type="transmembrane region" description="Helical" evidence="1">
    <location>
        <begin position="110"/>
        <end position="129"/>
    </location>
</feature>
<accession>A0A2W6ABN1</accession>
<feature type="transmembrane region" description="Helical" evidence="1">
    <location>
        <begin position="226"/>
        <end position="243"/>
    </location>
</feature>
<feature type="transmembrane region" description="Helical" evidence="1">
    <location>
        <begin position="372"/>
        <end position="392"/>
    </location>
</feature>
<feature type="transmembrane region" description="Helical" evidence="1">
    <location>
        <begin position="341"/>
        <end position="366"/>
    </location>
</feature>
<sequence length="550" mass="54650">MLTGAVGLAGIPGILLVGAAWCYLLPGERRQLGRLVAGLALSAAAALAVSLAVAVSRGAVVEGSFGEVVPGLGLLLRGDSLGVTVSLIALLAGGLSLLETRRRPREEAAILICVAGSCVAALGGNAVLLFGGAEMGNIGALLLIASGRGRVGRGALLAFVIEHGALLGLLLPAAWLQAISGTSDFTALPAGVLSWPLALPWAVAGAVRMLALAIAPGAREPRTSRAWVAAAAVPTAAVILLRLREAEGIAAPAAVTVALAVIGGATAIWGAHLAWRWAGDPRLAGRGLLISAAGWPVALAGVANADAAVAVAFVALEIAVLAAPAWGLIAGAGRWGRILAALALLIAGGLPLGLGTSATILGLGVAASQGRVAVPLLVALGWAAVVATAASLRAARAVVAGGGPREQPVRLDALAAVVLSLVAAVAPGGAAVLTVGPLVGGAAVDSPDAGTIRGPGATWPGGYIVVAALLLALAVMSVALLLDRRLPRATIGGSMLRPSPWVRGLGVRRRLGTGLRVVPGWIERIDEWLIPQPQFGFALVGAFAALFLLR</sequence>
<keyword evidence="1" id="KW-0472">Membrane</keyword>